<dbReference type="Gene3D" id="1.20.1250.20">
    <property type="entry name" value="MFS general substrate transporter like domains"/>
    <property type="match status" value="1"/>
</dbReference>
<feature type="transmembrane region" description="Helical" evidence="6">
    <location>
        <begin position="423"/>
        <end position="442"/>
    </location>
</feature>
<dbReference type="SUPFAM" id="SSF103473">
    <property type="entry name" value="MFS general substrate transporter"/>
    <property type="match status" value="2"/>
</dbReference>
<feature type="transmembrane region" description="Helical" evidence="6">
    <location>
        <begin position="360"/>
        <end position="382"/>
    </location>
</feature>
<feature type="transmembrane region" description="Helical" evidence="6">
    <location>
        <begin position="110"/>
        <end position="131"/>
    </location>
</feature>
<proteinExistence type="predicted"/>
<dbReference type="PANTHER" id="PTHR23513">
    <property type="entry name" value="INTEGRAL MEMBRANE EFFLUX PROTEIN-RELATED"/>
    <property type="match status" value="1"/>
</dbReference>
<dbReference type="GO" id="GO:0005886">
    <property type="term" value="C:plasma membrane"/>
    <property type="evidence" value="ECO:0007669"/>
    <property type="project" value="UniProtKB-SubCell"/>
</dbReference>
<keyword evidence="3 6" id="KW-0812">Transmembrane</keyword>
<evidence type="ECO:0000256" key="4">
    <source>
        <dbReference type="ARBA" id="ARBA00022989"/>
    </source>
</evidence>
<accession>A0A6J7S4A8</accession>
<organism evidence="8">
    <name type="scientific">freshwater metagenome</name>
    <dbReference type="NCBI Taxonomy" id="449393"/>
    <lineage>
        <taxon>unclassified sequences</taxon>
        <taxon>metagenomes</taxon>
        <taxon>ecological metagenomes</taxon>
    </lineage>
</organism>
<evidence type="ECO:0000313" key="8">
    <source>
        <dbReference type="EMBL" id="CAB5035418.1"/>
    </source>
</evidence>
<keyword evidence="2" id="KW-1003">Cell membrane</keyword>
<dbReference type="EMBL" id="CAFBPU010000031">
    <property type="protein sequence ID" value="CAB5035418.1"/>
    <property type="molecule type" value="Genomic_DNA"/>
</dbReference>
<feature type="transmembrane region" description="Helical" evidence="6">
    <location>
        <begin position="265"/>
        <end position="289"/>
    </location>
</feature>
<evidence type="ECO:0000256" key="1">
    <source>
        <dbReference type="ARBA" id="ARBA00004651"/>
    </source>
</evidence>
<evidence type="ECO:0000256" key="2">
    <source>
        <dbReference type="ARBA" id="ARBA00022475"/>
    </source>
</evidence>
<evidence type="ECO:0000259" key="7">
    <source>
        <dbReference type="PROSITE" id="PS50850"/>
    </source>
</evidence>
<feature type="transmembrane region" description="Helical" evidence="6">
    <location>
        <begin position="301"/>
        <end position="322"/>
    </location>
</feature>
<dbReference type="PANTHER" id="PTHR23513:SF17">
    <property type="entry name" value="MEMBRANE PROTEIN"/>
    <property type="match status" value="1"/>
</dbReference>
<dbReference type="CDD" id="cd06173">
    <property type="entry name" value="MFS_MefA_like"/>
    <property type="match status" value="1"/>
</dbReference>
<reference evidence="8" key="1">
    <citation type="submission" date="2020-05" db="EMBL/GenBank/DDBJ databases">
        <authorList>
            <person name="Chiriac C."/>
            <person name="Salcher M."/>
            <person name="Ghai R."/>
            <person name="Kavagutti S V."/>
        </authorList>
    </citation>
    <scope>NUCLEOTIDE SEQUENCE</scope>
</reference>
<protein>
    <submittedName>
        <fullName evidence="8">Unannotated protein</fullName>
    </submittedName>
</protein>
<evidence type="ECO:0000256" key="5">
    <source>
        <dbReference type="ARBA" id="ARBA00023136"/>
    </source>
</evidence>
<dbReference type="PROSITE" id="PS50850">
    <property type="entry name" value="MFS"/>
    <property type="match status" value="1"/>
</dbReference>
<dbReference type="InterPro" id="IPR011701">
    <property type="entry name" value="MFS"/>
</dbReference>
<keyword evidence="4 6" id="KW-1133">Transmembrane helix</keyword>
<keyword evidence="5 6" id="KW-0472">Membrane</keyword>
<feature type="transmembrane region" description="Helical" evidence="6">
    <location>
        <begin position="81"/>
        <end position="103"/>
    </location>
</feature>
<feature type="transmembrane region" description="Helical" evidence="6">
    <location>
        <begin position="137"/>
        <end position="157"/>
    </location>
</feature>
<feature type="transmembrane region" description="Helical" evidence="6">
    <location>
        <begin position="169"/>
        <end position="195"/>
    </location>
</feature>
<comment type="subcellular location">
    <subcellularLocation>
        <location evidence="1">Cell membrane</location>
        <topology evidence="1">Multi-pass membrane protein</topology>
    </subcellularLocation>
</comment>
<dbReference type="AlphaFoldDB" id="A0A6J7S4A8"/>
<dbReference type="GO" id="GO:0022857">
    <property type="term" value="F:transmembrane transporter activity"/>
    <property type="evidence" value="ECO:0007669"/>
    <property type="project" value="InterPro"/>
</dbReference>
<dbReference type="InterPro" id="IPR020846">
    <property type="entry name" value="MFS_dom"/>
</dbReference>
<dbReference type="Pfam" id="PF07690">
    <property type="entry name" value="MFS_1"/>
    <property type="match status" value="1"/>
</dbReference>
<name>A0A6J7S4A8_9ZZZZ</name>
<evidence type="ECO:0000256" key="6">
    <source>
        <dbReference type="SAM" id="Phobius"/>
    </source>
</evidence>
<gene>
    <name evidence="8" type="ORF">UFOPK4150_01489</name>
</gene>
<dbReference type="InterPro" id="IPR036259">
    <property type="entry name" value="MFS_trans_sf"/>
</dbReference>
<feature type="transmembrane region" description="Helical" evidence="6">
    <location>
        <begin position="207"/>
        <end position="224"/>
    </location>
</feature>
<evidence type="ECO:0000256" key="3">
    <source>
        <dbReference type="ARBA" id="ARBA00022692"/>
    </source>
</evidence>
<feature type="transmembrane region" description="Helical" evidence="6">
    <location>
        <begin position="334"/>
        <end position="354"/>
    </location>
</feature>
<feature type="transmembrane region" description="Helical" evidence="6">
    <location>
        <begin position="394"/>
        <end position="417"/>
    </location>
</feature>
<feature type="domain" description="Major facilitator superfamily (MFS) profile" evidence="7">
    <location>
        <begin position="263"/>
        <end position="464"/>
    </location>
</feature>
<sequence>MWGPSPILGIWAAVSVACSLDRYRHDVSDSGAGLREILGVRGFRLLLGARLSGQLGDGLLQASLATFVLFSPEREPTATKVAVAFAILLLPYSLIGPFVGVFLDRWRRRTVLVWANLLRGLLVVGLAAVVASGRDDAVLAIAVLIVLGVNRFILAALSAGLPHVVVGRFLVTGNAIAPTAGTVASVIGGLGGIAIRKAVGGGDSGSVVVLACAIATYVVASAVASRLRPDQLGPDDHTATGRDTMRGVVSGMVAGMRHLAARRPAARAIGLVMVHRVIFGIAVALSVLQVRGALHPDDPEAAIYALTLATAAAGLGAFLGAFATPRASRRFGAVRWSAVVLVVGVTIGAVGAASATLPGLLVVGLFVGFAGQAVKVCSDTIVQEDVDDDRRGRIFALYDVAVNVAIVTGLTAAAFAAPSDGRTPFVASWIIVLGAIGALWALRAEHRDPACNYATDPSAIPGQR</sequence>